<reference evidence="2" key="3">
    <citation type="submission" date="2011-03" db="EMBL/GenBank/DDBJ databases">
        <title>Annotation of Magnaporthe poae ATCC 64411.</title>
        <authorList>
            <person name="Ma L.-J."/>
            <person name="Dead R."/>
            <person name="Young S.K."/>
            <person name="Zeng Q."/>
            <person name="Gargeya S."/>
            <person name="Fitzgerald M."/>
            <person name="Haas B."/>
            <person name="Abouelleil A."/>
            <person name="Alvarado L."/>
            <person name="Arachchi H.M."/>
            <person name="Berlin A."/>
            <person name="Brown A."/>
            <person name="Chapman S.B."/>
            <person name="Chen Z."/>
            <person name="Dunbar C."/>
            <person name="Freedman E."/>
            <person name="Gearin G."/>
            <person name="Gellesch M."/>
            <person name="Goldberg J."/>
            <person name="Griggs A."/>
            <person name="Gujja S."/>
            <person name="Heiman D."/>
            <person name="Howarth C."/>
            <person name="Larson L."/>
            <person name="Lui A."/>
            <person name="MacDonald P.J.P."/>
            <person name="Mehta T."/>
            <person name="Montmayeur A."/>
            <person name="Murphy C."/>
            <person name="Neiman D."/>
            <person name="Pearson M."/>
            <person name="Priest M."/>
            <person name="Roberts A."/>
            <person name="Saif S."/>
            <person name="Shea T."/>
            <person name="Shenoy N."/>
            <person name="Sisk P."/>
            <person name="Stolte C."/>
            <person name="Sykes S."/>
            <person name="Yandava C."/>
            <person name="Wortman J."/>
            <person name="Nusbaum C."/>
            <person name="Birren B."/>
        </authorList>
    </citation>
    <scope>NUCLEOTIDE SEQUENCE</scope>
    <source>
        <strain evidence="2">ATCC 64411</strain>
    </source>
</reference>
<name>A0A0C4EE21_MAGP6</name>
<reference evidence="4" key="2">
    <citation type="submission" date="2010-05" db="EMBL/GenBank/DDBJ databases">
        <title>The genome sequence of Magnaporthe poae strain ATCC 64411.</title>
        <authorList>
            <person name="Ma L.-J."/>
            <person name="Dead R."/>
            <person name="Young S."/>
            <person name="Zeng Q."/>
            <person name="Koehrsen M."/>
            <person name="Alvarado L."/>
            <person name="Berlin A."/>
            <person name="Chapman S.B."/>
            <person name="Chen Z."/>
            <person name="Freedman E."/>
            <person name="Gellesch M."/>
            <person name="Goldberg J."/>
            <person name="Griggs A."/>
            <person name="Gujja S."/>
            <person name="Heilman E.R."/>
            <person name="Heiman D."/>
            <person name="Hepburn T."/>
            <person name="Howarth C."/>
            <person name="Jen D."/>
            <person name="Larson L."/>
            <person name="Mehta T."/>
            <person name="Neiman D."/>
            <person name="Pearson M."/>
            <person name="Roberts A."/>
            <person name="Saif S."/>
            <person name="Shea T."/>
            <person name="Shenoy N."/>
            <person name="Sisk P."/>
            <person name="Stolte C."/>
            <person name="Sykes S."/>
            <person name="Walk T."/>
            <person name="White J."/>
            <person name="Yandava C."/>
            <person name="Haas B."/>
            <person name="Nusbaum C."/>
            <person name="Birren B."/>
        </authorList>
    </citation>
    <scope>NUCLEOTIDE SEQUENCE [LARGE SCALE GENOMIC DNA]</scope>
    <source>
        <strain evidence="4">ATCC 64411 / 73-15</strain>
    </source>
</reference>
<dbReference type="EnsemblFungi" id="MAPG_10986T0">
    <property type="protein sequence ID" value="MAPG_10986T0"/>
    <property type="gene ID" value="MAPG_10986"/>
</dbReference>
<reference evidence="3" key="4">
    <citation type="journal article" date="2015" name="G3 (Bethesda)">
        <title>Genome sequences of three phytopathogenic species of the Magnaporthaceae family of fungi.</title>
        <authorList>
            <person name="Okagaki L.H."/>
            <person name="Nunes C.C."/>
            <person name="Sailsbery J."/>
            <person name="Clay B."/>
            <person name="Brown D."/>
            <person name="John T."/>
            <person name="Oh Y."/>
            <person name="Young N."/>
            <person name="Fitzgerald M."/>
            <person name="Haas B.J."/>
            <person name="Zeng Q."/>
            <person name="Young S."/>
            <person name="Adiconis X."/>
            <person name="Fan L."/>
            <person name="Levin J.Z."/>
            <person name="Mitchell T.K."/>
            <person name="Okubara P.A."/>
            <person name="Farman M.L."/>
            <person name="Kohn L.M."/>
            <person name="Birren B."/>
            <person name="Ma L.-J."/>
            <person name="Dean R.A."/>
        </authorList>
    </citation>
    <scope>NUCLEOTIDE SEQUENCE</scope>
    <source>
        <strain evidence="3">ATCC 64411 / 73-15</strain>
    </source>
</reference>
<sequence>MRVNSRDNTKRFSEVEKLSSVSFFRYFNKYQLSAFINYTFQDTTGPHGDFFRQAARTRIVSNFNTWKSRAIEDFRSWTQVKNEEDRDFLDEDQIDRPETRSKDMFSPELVVDLFRFLEGHIDLYDSRAKAKNWAVMVWCELSKAIKPNENWRANNKKPGNYKWNDKFILDRLPPMSMSESCRPYRPQAKHIAMVNRMGPRVAPRSPTTSRVNTTSDEESGPDGDHSPEEDGINNPDDADESRRLPVDDKAMLYDANDDADNISLSDAEDDEGDDVGGEDDDTNLHTREITLVKGDGEHRPIPTGQKQQW</sequence>
<keyword evidence="4" id="KW-1185">Reference proteome</keyword>
<accession>A0A0C4EE21</accession>
<reference evidence="3" key="5">
    <citation type="submission" date="2015-06" db="UniProtKB">
        <authorList>
            <consortium name="EnsemblFungi"/>
        </authorList>
    </citation>
    <scope>IDENTIFICATION</scope>
    <source>
        <strain evidence="3">ATCC 64411</strain>
    </source>
</reference>
<dbReference type="eggNOG" id="ENOG502T4YT">
    <property type="taxonomic scope" value="Eukaryota"/>
</dbReference>
<dbReference type="EMBL" id="ADBL01002707">
    <property type="status" value="NOT_ANNOTATED_CDS"/>
    <property type="molecule type" value="Genomic_DNA"/>
</dbReference>
<dbReference type="EMBL" id="GL876978">
    <property type="protein sequence ID" value="KLU92039.1"/>
    <property type="molecule type" value="Genomic_DNA"/>
</dbReference>
<evidence type="ECO:0000313" key="4">
    <source>
        <dbReference type="Proteomes" id="UP000011715"/>
    </source>
</evidence>
<organism evidence="3 4">
    <name type="scientific">Magnaporthiopsis poae (strain ATCC 64411 / 73-15)</name>
    <name type="common">Kentucky bluegrass fungus</name>
    <name type="synonym">Magnaporthe poae</name>
    <dbReference type="NCBI Taxonomy" id="644358"/>
    <lineage>
        <taxon>Eukaryota</taxon>
        <taxon>Fungi</taxon>
        <taxon>Dikarya</taxon>
        <taxon>Ascomycota</taxon>
        <taxon>Pezizomycotina</taxon>
        <taxon>Sordariomycetes</taxon>
        <taxon>Sordariomycetidae</taxon>
        <taxon>Magnaporthales</taxon>
        <taxon>Magnaporthaceae</taxon>
        <taxon>Magnaporthiopsis</taxon>
    </lineage>
</organism>
<protein>
    <submittedName>
        <fullName evidence="2 3">Uncharacterized protein</fullName>
    </submittedName>
</protein>
<gene>
    <name evidence="2" type="ORF">MAPG_10986</name>
</gene>
<feature type="compositionally biased region" description="Acidic residues" evidence="1">
    <location>
        <begin position="229"/>
        <end position="239"/>
    </location>
</feature>
<proteinExistence type="predicted"/>
<reference evidence="2" key="1">
    <citation type="submission" date="2010-05" db="EMBL/GenBank/DDBJ databases">
        <title>The Genome Sequence of Magnaporthe poae strain ATCC 64411.</title>
        <authorList>
            <consortium name="The Broad Institute Genome Sequencing Platform"/>
            <consortium name="Broad Institute Genome Sequencing Center for Infectious Disease"/>
            <person name="Ma L.-J."/>
            <person name="Dead R."/>
            <person name="Young S."/>
            <person name="Zeng Q."/>
            <person name="Koehrsen M."/>
            <person name="Alvarado L."/>
            <person name="Berlin A."/>
            <person name="Chapman S.B."/>
            <person name="Chen Z."/>
            <person name="Freedman E."/>
            <person name="Gellesch M."/>
            <person name="Goldberg J."/>
            <person name="Griggs A."/>
            <person name="Gujja S."/>
            <person name="Heilman E.R."/>
            <person name="Heiman D."/>
            <person name="Hepburn T."/>
            <person name="Howarth C."/>
            <person name="Jen D."/>
            <person name="Larson L."/>
            <person name="Mehta T."/>
            <person name="Neiman D."/>
            <person name="Pearson M."/>
            <person name="Roberts A."/>
            <person name="Saif S."/>
            <person name="Shea T."/>
            <person name="Shenoy N."/>
            <person name="Sisk P."/>
            <person name="Stolte C."/>
            <person name="Sykes S."/>
            <person name="Walk T."/>
            <person name="White J."/>
            <person name="Yandava C."/>
            <person name="Haas B."/>
            <person name="Nusbaum C."/>
            <person name="Birren B."/>
        </authorList>
    </citation>
    <scope>NUCLEOTIDE SEQUENCE</scope>
    <source>
        <strain evidence="2">ATCC 64411</strain>
    </source>
</reference>
<evidence type="ECO:0000256" key="1">
    <source>
        <dbReference type="SAM" id="MobiDB-lite"/>
    </source>
</evidence>
<feature type="compositionally biased region" description="Basic and acidic residues" evidence="1">
    <location>
        <begin position="240"/>
        <end position="251"/>
    </location>
</feature>
<dbReference type="OMA" id="NENWRAN"/>
<feature type="compositionally biased region" description="Acidic residues" evidence="1">
    <location>
        <begin position="255"/>
        <end position="281"/>
    </location>
</feature>
<dbReference type="Proteomes" id="UP000011715">
    <property type="component" value="Unassembled WGS sequence"/>
</dbReference>
<feature type="compositionally biased region" description="Basic and acidic residues" evidence="1">
    <location>
        <begin position="282"/>
        <end position="300"/>
    </location>
</feature>
<evidence type="ECO:0000313" key="3">
    <source>
        <dbReference type="EnsemblFungi" id="MAPG_10986T0"/>
    </source>
</evidence>
<feature type="region of interest" description="Disordered" evidence="1">
    <location>
        <begin position="195"/>
        <end position="309"/>
    </location>
</feature>
<dbReference type="VEuPathDB" id="FungiDB:MAPG_10986"/>
<dbReference type="AlphaFoldDB" id="A0A0C4EE21"/>
<feature type="compositionally biased region" description="Polar residues" evidence="1">
    <location>
        <begin position="205"/>
        <end position="214"/>
    </location>
</feature>
<evidence type="ECO:0000313" key="2">
    <source>
        <dbReference type="EMBL" id="KLU92039.1"/>
    </source>
</evidence>